<evidence type="ECO:0000313" key="4">
    <source>
        <dbReference type="EMBL" id="PAB53382.1"/>
    </source>
</evidence>
<dbReference type="Pfam" id="PF00483">
    <property type="entry name" value="NTP_transferase"/>
    <property type="match status" value="1"/>
</dbReference>
<dbReference type="GO" id="GO:0016779">
    <property type="term" value="F:nucleotidyltransferase activity"/>
    <property type="evidence" value="ECO:0007669"/>
    <property type="project" value="UniProtKB-KW"/>
</dbReference>
<sequence>MTKINNAIIMAAGMGTRMRPLTNETPKPLVKVNGIRMIESIIQALHQENITDITVVTGYLADKFEFLSKKYENLKLIHNPYFNQYNNISSLYVARKELKNTIILDGDQLIYNPDILSSNFEKSGYAGSSINKWSNEWIMHTNEEGKVISCDRDGGDNGWRLYSVSKWNAADSSLLGKFVEKEFENKNYDIYWDDIPMFLYADKFNLSVHKISESDIVEIDSIKELANIDSSYEKYVK</sequence>
<dbReference type="Gene3D" id="3.90.550.10">
    <property type="entry name" value="Spore Coat Polysaccharide Biosynthesis Protein SpsA, Chain A"/>
    <property type="match status" value="1"/>
</dbReference>
<keyword evidence="2" id="KW-0548">Nucleotidyltransferase</keyword>
<evidence type="ECO:0000256" key="2">
    <source>
        <dbReference type="ARBA" id="ARBA00022695"/>
    </source>
</evidence>
<protein>
    <submittedName>
        <fullName evidence="4">Choline kinase</fullName>
    </submittedName>
</protein>
<dbReference type="InterPro" id="IPR005835">
    <property type="entry name" value="NTP_transferase_dom"/>
</dbReference>
<dbReference type="EMBL" id="NIBD01000079">
    <property type="protein sequence ID" value="PAB53382.1"/>
    <property type="molecule type" value="Genomic_DNA"/>
</dbReference>
<dbReference type="Proteomes" id="UP000216008">
    <property type="component" value="Unassembled WGS sequence"/>
</dbReference>
<evidence type="ECO:0000313" key="5">
    <source>
        <dbReference type="Proteomes" id="UP000216008"/>
    </source>
</evidence>
<dbReference type="RefSeq" id="WP_095183160.1">
    <property type="nucleotide sequence ID" value="NZ_NIBD01000079.1"/>
</dbReference>
<keyword evidence="4" id="KW-0418">Kinase</keyword>
<evidence type="ECO:0000256" key="1">
    <source>
        <dbReference type="ARBA" id="ARBA00022679"/>
    </source>
</evidence>
<dbReference type="PANTHER" id="PTHR43584:SF5">
    <property type="entry name" value="PROTEIN LICC"/>
    <property type="match status" value="1"/>
</dbReference>
<proteinExistence type="predicted"/>
<dbReference type="SUPFAM" id="SSF53448">
    <property type="entry name" value="Nucleotide-diphospho-sugar transferases"/>
    <property type="match status" value="1"/>
</dbReference>
<name>A0A267M1V9_LACJH</name>
<organism evidence="4 5">
    <name type="scientific">Lactobacillus johnsonii</name>
    <dbReference type="NCBI Taxonomy" id="33959"/>
    <lineage>
        <taxon>Bacteria</taxon>
        <taxon>Bacillati</taxon>
        <taxon>Bacillota</taxon>
        <taxon>Bacilli</taxon>
        <taxon>Lactobacillales</taxon>
        <taxon>Lactobacillaceae</taxon>
        <taxon>Lactobacillus</taxon>
    </lineage>
</organism>
<dbReference type="InterPro" id="IPR029044">
    <property type="entry name" value="Nucleotide-diphossugar_trans"/>
</dbReference>
<dbReference type="InterPro" id="IPR050065">
    <property type="entry name" value="GlmU-like"/>
</dbReference>
<reference evidence="4 5" key="1">
    <citation type="submission" date="2017-05" db="EMBL/GenBank/DDBJ databases">
        <title>Lactobacillus johnsonii from commercial turkeys.</title>
        <authorList>
            <person name="Johnson T.J."/>
            <person name="Youmans B."/>
        </authorList>
    </citation>
    <scope>NUCLEOTIDE SEQUENCE [LARGE SCALE GENOMIC DNA]</scope>
    <source>
        <strain evidence="4 5">UMNLJ114</strain>
    </source>
</reference>
<gene>
    <name evidence="4" type="ORF">A3Q24_09960</name>
</gene>
<dbReference type="CDD" id="cd02523">
    <property type="entry name" value="PC_cytidylyltransferase"/>
    <property type="match status" value="1"/>
</dbReference>
<dbReference type="GO" id="GO:0016301">
    <property type="term" value="F:kinase activity"/>
    <property type="evidence" value="ECO:0007669"/>
    <property type="project" value="UniProtKB-KW"/>
</dbReference>
<accession>A0A267M1V9</accession>
<dbReference type="AlphaFoldDB" id="A0A267M1V9"/>
<dbReference type="PANTHER" id="PTHR43584">
    <property type="entry name" value="NUCLEOTIDYL TRANSFERASE"/>
    <property type="match status" value="1"/>
</dbReference>
<keyword evidence="1" id="KW-0808">Transferase</keyword>
<feature type="domain" description="Nucleotidyl transferase" evidence="3">
    <location>
        <begin position="7"/>
        <end position="75"/>
    </location>
</feature>
<comment type="caution">
    <text evidence="4">The sequence shown here is derived from an EMBL/GenBank/DDBJ whole genome shotgun (WGS) entry which is preliminary data.</text>
</comment>
<evidence type="ECO:0000259" key="3">
    <source>
        <dbReference type="Pfam" id="PF00483"/>
    </source>
</evidence>